<dbReference type="RefSeq" id="WP_379810896.1">
    <property type="nucleotide sequence ID" value="NZ_JBHLZY010000025.1"/>
</dbReference>
<gene>
    <name evidence="1" type="ORF">ACFFLI_09665</name>
</gene>
<name>A0ABV5WW28_9LACO</name>
<comment type="caution">
    <text evidence="1">The sequence shown here is derived from an EMBL/GenBank/DDBJ whole genome shotgun (WGS) entry which is preliminary data.</text>
</comment>
<keyword evidence="2" id="KW-1185">Reference proteome</keyword>
<evidence type="ECO:0000313" key="1">
    <source>
        <dbReference type="EMBL" id="MFB9770127.1"/>
    </source>
</evidence>
<dbReference type="InterPro" id="IPR035439">
    <property type="entry name" value="UPF0145_dom_sf"/>
</dbReference>
<dbReference type="SUPFAM" id="SSF117782">
    <property type="entry name" value="YbjQ-like"/>
    <property type="match status" value="1"/>
</dbReference>
<reference evidence="1 2" key="1">
    <citation type="submission" date="2024-09" db="EMBL/GenBank/DDBJ databases">
        <authorList>
            <person name="Sun Q."/>
            <person name="Mori K."/>
        </authorList>
    </citation>
    <scope>NUCLEOTIDE SEQUENCE [LARGE SCALE GENOMIC DNA]</scope>
    <source>
        <strain evidence="1 2">TBRC 4576</strain>
    </source>
</reference>
<proteinExistence type="predicted"/>
<dbReference type="EMBL" id="JBHLZY010000025">
    <property type="protein sequence ID" value="MFB9770127.1"/>
    <property type="molecule type" value="Genomic_DNA"/>
</dbReference>
<organism evidence="1 2">
    <name type="scientific">Lactiplantibacillus modestisalitolerans</name>
    <dbReference type="NCBI Taxonomy" id="1457219"/>
    <lineage>
        <taxon>Bacteria</taxon>
        <taxon>Bacillati</taxon>
        <taxon>Bacillota</taxon>
        <taxon>Bacilli</taxon>
        <taxon>Lactobacillales</taxon>
        <taxon>Lactobacillaceae</taxon>
        <taxon>Lactiplantibacillus</taxon>
    </lineage>
</organism>
<dbReference type="Proteomes" id="UP001589691">
    <property type="component" value="Unassembled WGS sequence"/>
</dbReference>
<accession>A0ABV5WW28</accession>
<sequence length="65" mass="6833">MNRLALSRASAQTLAKKDFATAKEAIQKAATELGATAIANFKLSTTSSYVGSDKLIAYGEAIKPK</sequence>
<protein>
    <submittedName>
        <fullName evidence="1">Uncharacterized protein</fullName>
    </submittedName>
</protein>
<evidence type="ECO:0000313" key="2">
    <source>
        <dbReference type="Proteomes" id="UP001589691"/>
    </source>
</evidence>